<keyword evidence="2" id="KW-0472">Membrane</keyword>
<reference evidence="3 4" key="1">
    <citation type="submission" date="2019-12" db="EMBL/GenBank/DDBJ databases">
        <title>Chromosome-level assembly of the Caenorhabditis remanei genome.</title>
        <authorList>
            <person name="Teterina A.A."/>
            <person name="Willis J.H."/>
            <person name="Phillips P.C."/>
        </authorList>
    </citation>
    <scope>NUCLEOTIDE SEQUENCE [LARGE SCALE GENOMIC DNA]</scope>
    <source>
        <strain evidence="3 4">PX506</strain>
        <tissue evidence="3">Whole organism</tissue>
    </source>
</reference>
<evidence type="ECO:0000313" key="3">
    <source>
        <dbReference type="EMBL" id="KAF1767315.1"/>
    </source>
</evidence>
<proteinExistence type="predicted"/>
<dbReference type="GeneID" id="9802280"/>
<organism evidence="3 4">
    <name type="scientific">Caenorhabditis remanei</name>
    <name type="common">Caenorhabditis vulgaris</name>
    <dbReference type="NCBI Taxonomy" id="31234"/>
    <lineage>
        <taxon>Eukaryota</taxon>
        <taxon>Metazoa</taxon>
        <taxon>Ecdysozoa</taxon>
        <taxon>Nematoda</taxon>
        <taxon>Chromadorea</taxon>
        <taxon>Rhabditida</taxon>
        <taxon>Rhabditina</taxon>
        <taxon>Rhabditomorpha</taxon>
        <taxon>Rhabditoidea</taxon>
        <taxon>Rhabditidae</taxon>
        <taxon>Peloderinae</taxon>
        <taxon>Caenorhabditis</taxon>
    </lineage>
</organism>
<sequence length="476" mass="55041">MTKPWTYLSLKAVFQYMDVNKREDKEKHQKAKRMVDRAGEIVKRIHELMETIAKKSNNVKENSTSDEKVGADQGERGENLALSIGTAFRWFIEGCRRNAAVKRSVEVDEEDEEPRVKSVKKREVEDVPGRIQLSLRCLALHQVEKSVPLYLDRLCLDHFRITINHINFHVSSKQITAHSKRVKRQIPLPSHMTRAQVFRRLMDALLKDRYEISVNEMTFRVYLLDLFPLPENMRVKVKRLDTGLLELKRLIPVINQTSSPLKELKFVARNQTDLHIPMVHRAEKLGIIDFSTHKNKINWGVILVFLPNKEIVLKQAKLSDREVMSVVESWLESKRDIGASFTWERYESKTVEKVMKKVRRCFGGNVAAMEENEKLSPSLATPCLILPMNPTSELILYGTEEKGLEGFTFNLKMEIFSAASINSFHQHHLYQFYAQGQESEFSLVLNFFHVPILAFIAGWLMGYASIDVIKNPSVQF</sequence>
<protein>
    <submittedName>
        <fullName evidence="3">Uncharacterized protein</fullName>
    </submittedName>
</protein>
<evidence type="ECO:0000256" key="1">
    <source>
        <dbReference type="SAM" id="MobiDB-lite"/>
    </source>
</evidence>
<dbReference type="PANTHER" id="PTHR31379:SF1">
    <property type="entry name" value="F-BOX C PROTEIN-RELATED"/>
    <property type="match status" value="1"/>
</dbReference>
<dbReference type="AlphaFoldDB" id="A0A6A5HIM8"/>
<dbReference type="InterPro" id="IPR021942">
    <property type="entry name" value="DUF3557"/>
</dbReference>
<dbReference type="Pfam" id="PF12078">
    <property type="entry name" value="DUF3557"/>
    <property type="match status" value="1"/>
</dbReference>
<evidence type="ECO:0000256" key="2">
    <source>
        <dbReference type="SAM" id="Phobius"/>
    </source>
</evidence>
<dbReference type="Proteomes" id="UP000483820">
    <property type="component" value="Chromosome II"/>
</dbReference>
<keyword evidence="2" id="KW-1133">Transmembrane helix</keyword>
<gene>
    <name evidence="3" type="ORF">GCK72_007274</name>
</gene>
<dbReference type="EMBL" id="WUAV01000002">
    <property type="protein sequence ID" value="KAF1767315.1"/>
    <property type="molecule type" value="Genomic_DNA"/>
</dbReference>
<dbReference type="PANTHER" id="PTHR31379">
    <property type="entry name" value="F-BOX C PROTEIN-RELATED-RELATED"/>
    <property type="match status" value="1"/>
</dbReference>
<feature type="transmembrane region" description="Helical" evidence="2">
    <location>
        <begin position="447"/>
        <end position="466"/>
    </location>
</feature>
<dbReference type="KEGG" id="crq:GCK72_007274"/>
<feature type="compositionally biased region" description="Basic and acidic residues" evidence="1">
    <location>
        <begin position="63"/>
        <end position="73"/>
    </location>
</feature>
<accession>A0A6A5HIM8</accession>
<evidence type="ECO:0000313" key="4">
    <source>
        <dbReference type="Proteomes" id="UP000483820"/>
    </source>
</evidence>
<name>A0A6A5HIM8_CAERE</name>
<keyword evidence="2" id="KW-0812">Transmembrane</keyword>
<comment type="caution">
    <text evidence="3">The sequence shown here is derived from an EMBL/GenBank/DDBJ whole genome shotgun (WGS) entry which is preliminary data.</text>
</comment>
<dbReference type="CTD" id="9802280"/>
<dbReference type="RefSeq" id="XP_053590274.1">
    <property type="nucleotide sequence ID" value="XM_053726080.1"/>
</dbReference>
<feature type="region of interest" description="Disordered" evidence="1">
    <location>
        <begin position="54"/>
        <end position="73"/>
    </location>
</feature>